<dbReference type="NCBIfam" id="NF002018">
    <property type="entry name" value="PRK00823.1-3"/>
    <property type="match status" value="1"/>
</dbReference>
<evidence type="ECO:0000313" key="6">
    <source>
        <dbReference type="Proteomes" id="UP001600039"/>
    </source>
</evidence>
<dbReference type="EMBL" id="JBHZQA010000001">
    <property type="protein sequence ID" value="MFE3846657.1"/>
    <property type="molecule type" value="Genomic_DNA"/>
</dbReference>
<dbReference type="SUPFAM" id="SSF55248">
    <property type="entry name" value="PCD-like"/>
    <property type="match status" value="1"/>
</dbReference>
<organism evidence="5 6">
    <name type="scientific">Flavobacterium fructosi</name>
    <dbReference type="NCBI Taxonomy" id="3230416"/>
    <lineage>
        <taxon>Bacteria</taxon>
        <taxon>Pseudomonadati</taxon>
        <taxon>Bacteroidota</taxon>
        <taxon>Flavobacteriia</taxon>
        <taxon>Flavobacteriales</taxon>
        <taxon>Flavobacteriaceae</taxon>
        <taxon>Flavobacterium</taxon>
    </lineage>
</organism>
<dbReference type="PANTHER" id="PTHR12599">
    <property type="entry name" value="PTERIN-4-ALPHA-CARBINOLAMINE DEHYDRATASE"/>
    <property type="match status" value="1"/>
</dbReference>
<dbReference type="Proteomes" id="UP001600039">
    <property type="component" value="Unassembled WGS sequence"/>
</dbReference>
<evidence type="ECO:0000256" key="3">
    <source>
        <dbReference type="ARBA" id="ARBA00023239"/>
    </source>
</evidence>
<keyword evidence="3 4" id="KW-0456">Lyase</keyword>
<keyword evidence="6" id="KW-1185">Reference proteome</keyword>
<dbReference type="InterPro" id="IPR036428">
    <property type="entry name" value="PCD_sf"/>
</dbReference>
<evidence type="ECO:0000256" key="2">
    <source>
        <dbReference type="ARBA" id="ARBA00006472"/>
    </source>
</evidence>
<dbReference type="PANTHER" id="PTHR12599:SF0">
    <property type="entry name" value="PTERIN-4-ALPHA-CARBINOLAMINE DEHYDRATASE"/>
    <property type="match status" value="1"/>
</dbReference>
<name>A0ABW6HI06_9FLAO</name>
<dbReference type="NCBIfam" id="NF002017">
    <property type="entry name" value="PRK00823.1-2"/>
    <property type="match status" value="1"/>
</dbReference>
<comment type="catalytic activity">
    <reaction evidence="1 4">
        <text>(4aS,6R)-4a-hydroxy-L-erythro-5,6,7,8-tetrahydrobiopterin = (6R)-L-erythro-6,7-dihydrobiopterin + H2O</text>
        <dbReference type="Rhea" id="RHEA:11920"/>
        <dbReference type="ChEBI" id="CHEBI:15377"/>
        <dbReference type="ChEBI" id="CHEBI:15642"/>
        <dbReference type="ChEBI" id="CHEBI:43120"/>
        <dbReference type="EC" id="4.2.1.96"/>
    </reaction>
</comment>
<dbReference type="HAMAP" id="MF_00434">
    <property type="entry name" value="Pterin_4_alpha"/>
    <property type="match status" value="1"/>
</dbReference>
<accession>A0ABW6HI06</accession>
<dbReference type="EC" id="4.2.1.96" evidence="4"/>
<gene>
    <name evidence="5" type="ORF">ACFX5D_01580</name>
</gene>
<dbReference type="GO" id="GO:0008124">
    <property type="term" value="F:4-alpha-hydroxytetrahydrobiopterin dehydratase activity"/>
    <property type="evidence" value="ECO:0007669"/>
    <property type="project" value="UniProtKB-EC"/>
</dbReference>
<sequence length="92" mass="10655">MEKYTDENIQSQLKDLNDWQFIGNAIEKKFKFLDFTQALGFIVQVGLMAEKRNHHPELLNVYNKVSIRLNTHDADGVTEKDFDLAKAIDKIS</sequence>
<reference evidence="5 6" key="1">
    <citation type="submission" date="2024-06" db="EMBL/GenBank/DDBJ databases">
        <title>Flavobacterium spp. isolated from glacier.</title>
        <authorList>
            <person name="Han D."/>
        </authorList>
    </citation>
    <scope>NUCLEOTIDE SEQUENCE [LARGE SCALE GENOMIC DNA]</scope>
    <source>
        <strain evidence="5 6">LB3P45</strain>
    </source>
</reference>
<protein>
    <recommendedName>
        <fullName evidence="4">Putative pterin-4-alpha-carbinolamine dehydratase</fullName>
        <shortName evidence="4">PHS</shortName>
        <ecNumber evidence="4">4.2.1.96</ecNumber>
    </recommendedName>
    <alternativeName>
        <fullName evidence="4">4-alpha-hydroxy-tetrahydropterin dehydratase</fullName>
    </alternativeName>
    <alternativeName>
        <fullName evidence="4">Pterin carbinolamine dehydratase</fullName>
        <shortName evidence="4">PCD</shortName>
    </alternativeName>
</protein>
<proteinExistence type="inferred from homology"/>
<comment type="similarity">
    <text evidence="2 4">Belongs to the pterin-4-alpha-carbinolamine dehydratase family.</text>
</comment>
<dbReference type="RefSeq" id="WP_379856516.1">
    <property type="nucleotide sequence ID" value="NZ_JBHZQA010000001.1"/>
</dbReference>
<comment type="caution">
    <text evidence="5">The sequence shown here is derived from an EMBL/GenBank/DDBJ whole genome shotgun (WGS) entry which is preliminary data.</text>
</comment>
<dbReference type="Pfam" id="PF01329">
    <property type="entry name" value="Pterin_4a"/>
    <property type="match status" value="1"/>
</dbReference>
<dbReference type="Gene3D" id="3.30.1360.20">
    <property type="entry name" value="Transcriptional coactivator/pterin dehydratase"/>
    <property type="match status" value="1"/>
</dbReference>
<evidence type="ECO:0000313" key="5">
    <source>
        <dbReference type="EMBL" id="MFE3846657.1"/>
    </source>
</evidence>
<evidence type="ECO:0000256" key="4">
    <source>
        <dbReference type="HAMAP-Rule" id="MF_00434"/>
    </source>
</evidence>
<evidence type="ECO:0000256" key="1">
    <source>
        <dbReference type="ARBA" id="ARBA00001554"/>
    </source>
</evidence>
<dbReference type="InterPro" id="IPR001533">
    <property type="entry name" value="Pterin_deHydtase"/>
</dbReference>